<dbReference type="InterPro" id="IPR016601">
    <property type="entry name" value="UCP012637"/>
</dbReference>
<sequence>MAGQATLHIPDPAERENLATFVNHAVRLDPAVVIRLRRRGVNYVSAWAATGFETLAVRTVVAVLSVEDIAVGGDTVLSGLHGPEPGNPIDLGYAMDSAWRAALPPAAGFVHVDDVPARMLVELAERGAEVAQEHGSAHGPPASLLDQTVLTVSGGGEEVEVPMRVVFALTAMDFIPHGGEKADSRRISVDEIVRVRAARTWLRLDARYGSVARRRGPGMPLFPQ</sequence>
<reference evidence="3 4" key="1">
    <citation type="submission" date="2019-07" db="EMBL/GenBank/DDBJ databases">
        <title>Complete Genome Sequence and Methylome Analysis of Nocardia otitidis-caviarum NEB252.</title>
        <authorList>
            <person name="Fomenkov A."/>
            <person name="Anton B.P."/>
            <person name="Vincze T."/>
            <person name="Roberts R.J."/>
        </authorList>
    </citation>
    <scope>NUCLEOTIDE SEQUENCE [LARGE SCALE GENOMIC DNA]</scope>
    <source>
        <strain evidence="3 4">NEB252</strain>
    </source>
</reference>
<dbReference type="PIRSF" id="PIRSF012637">
    <property type="entry name" value="UCP012637"/>
    <property type="match status" value="1"/>
</dbReference>
<evidence type="ECO:0000259" key="1">
    <source>
        <dbReference type="Pfam" id="PF26035"/>
    </source>
</evidence>
<evidence type="ECO:0000259" key="2">
    <source>
        <dbReference type="Pfam" id="PF26572"/>
    </source>
</evidence>
<feature type="domain" description="DUF8010" evidence="1">
    <location>
        <begin position="5"/>
        <end position="100"/>
    </location>
</feature>
<proteinExistence type="predicted"/>
<dbReference type="KEGG" id="nod:FOH10_23190"/>
<dbReference type="RefSeq" id="WP_143982300.1">
    <property type="nucleotide sequence ID" value="NZ_CP041695.1"/>
</dbReference>
<accession>A0A516NQL5</accession>
<dbReference type="InterPro" id="IPR058498">
    <property type="entry name" value="DUF8185"/>
</dbReference>
<dbReference type="Pfam" id="PF26035">
    <property type="entry name" value="DUF8010"/>
    <property type="match status" value="1"/>
</dbReference>
<name>A0A516NQL5_9NOCA</name>
<feature type="domain" description="DUF8185" evidence="2">
    <location>
        <begin position="104"/>
        <end position="216"/>
    </location>
</feature>
<dbReference type="Proteomes" id="UP000317039">
    <property type="component" value="Chromosome"/>
</dbReference>
<protein>
    <submittedName>
        <fullName evidence="3">Uncharacterized protein</fullName>
    </submittedName>
</protein>
<evidence type="ECO:0000313" key="3">
    <source>
        <dbReference type="EMBL" id="QDP81184.1"/>
    </source>
</evidence>
<dbReference type="EMBL" id="CP041695">
    <property type="protein sequence ID" value="QDP81184.1"/>
    <property type="molecule type" value="Genomic_DNA"/>
</dbReference>
<gene>
    <name evidence="3" type="ORF">FOH10_23190</name>
</gene>
<organism evidence="3 4">
    <name type="scientific">Nocardia otitidiscaviarum</name>
    <dbReference type="NCBI Taxonomy" id="1823"/>
    <lineage>
        <taxon>Bacteria</taxon>
        <taxon>Bacillati</taxon>
        <taxon>Actinomycetota</taxon>
        <taxon>Actinomycetes</taxon>
        <taxon>Mycobacteriales</taxon>
        <taxon>Nocardiaceae</taxon>
        <taxon>Nocardia</taxon>
    </lineage>
</organism>
<dbReference type="GeneID" id="80335269"/>
<dbReference type="AlphaFoldDB" id="A0A516NQL5"/>
<dbReference type="InterPro" id="IPR058323">
    <property type="entry name" value="DUF8010"/>
</dbReference>
<dbReference type="Pfam" id="PF26572">
    <property type="entry name" value="DUF8185"/>
    <property type="match status" value="1"/>
</dbReference>
<evidence type="ECO:0000313" key="4">
    <source>
        <dbReference type="Proteomes" id="UP000317039"/>
    </source>
</evidence>